<keyword evidence="2" id="KW-1185">Reference proteome</keyword>
<dbReference type="AlphaFoldDB" id="A0A9N9HZV3"/>
<comment type="caution">
    <text evidence="1">The sequence shown here is derived from an EMBL/GenBank/DDBJ whole genome shotgun (WGS) entry which is preliminary data.</text>
</comment>
<sequence>IYPIPLRLGFQVALKLNQKYFTVKIIRNLQNPNITRFICEGEEVNSGVLSSSSNAINTAYKKHLVKIKQNTQEQYYWVS</sequence>
<proteinExistence type="predicted"/>
<dbReference type="OrthoDB" id="2367641at2759"/>
<reference evidence="1" key="1">
    <citation type="submission" date="2021-06" db="EMBL/GenBank/DDBJ databases">
        <authorList>
            <person name="Kallberg Y."/>
            <person name="Tangrot J."/>
            <person name="Rosling A."/>
        </authorList>
    </citation>
    <scope>NUCLEOTIDE SEQUENCE</scope>
    <source>
        <strain evidence="1">UK204</strain>
    </source>
</reference>
<gene>
    <name evidence="1" type="ORF">FCALED_LOCUS14111</name>
</gene>
<feature type="non-terminal residue" evidence="1">
    <location>
        <position position="1"/>
    </location>
</feature>
<dbReference type="Proteomes" id="UP000789570">
    <property type="component" value="Unassembled WGS sequence"/>
</dbReference>
<evidence type="ECO:0000313" key="2">
    <source>
        <dbReference type="Proteomes" id="UP000789570"/>
    </source>
</evidence>
<dbReference type="EMBL" id="CAJVPQ010009389">
    <property type="protein sequence ID" value="CAG8714970.1"/>
    <property type="molecule type" value="Genomic_DNA"/>
</dbReference>
<evidence type="ECO:0000313" key="1">
    <source>
        <dbReference type="EMBL" id="CAG8714970.1"/>
    </source>
</evidence>
<protein>
    <submittedName>
        <fullName evidence="1">2373_t:CDS:1</fullName>
    </submittedName>
</protein>
<accession>A0A9N9HZV3</accession>
<name>A0A9N9HZV3_9GLOM</name>
<organism evidence="1 2">
    <name type="scientific">Funneliformis caledonium</name>
    <dbReference type="NCBI Taxonomy" id="1117310"/>
    <lineage>
        <taxon>Eukaryota</taxon>
        <taxon>Fungi</taxon>
        <taxon>Fungi incertae sedis</taxon>
        <taxon>Mucoromycota</taxon>
        <taxon>Glomeromycotina</taxon>
        <taxon>Glomeromycetes</taxon>
        <taxon>Glomerales</taxon>
        <taxon>Glomeraceae</taxon>
        <taxon>Funneliformis</taxon>
    </lineage>
</organism>